<organism evidence="2 3">
    <name type="scientific">Planosporangium thailandense</name>
    <dbReference type="NCBI Taxonomy" id="765197"/>
    <lineage>
        <taxon>Bacteria</taxon>
        <taxon>Bacillati</taxon>
        <taxon>Actinomycetota</taxon>
        <taxon>Actinomycetes</taxon>
        <taxon>Micromonosporales</taxon>
        <taxon>Micromonosporaceae</taxon>
        <taxon>Planosporangium</taxon>
    </lineage>
</organism>
<gene>
    <name evidence="2" type="ORF">HC031_00920</name>
</gene>
<dbReference type="PRINTS" id="PR00775">
    <property type="entry name" value="HEATSHOCK90"/>
</dbReference>
<keyword evidence="3" id="KW-1185">Reference proteome</keyword>
<evidence type="ECO:0000313" key="2">
    <source>
        <dbReference type="EMBL" id="NJC68287.1"/>
    </source>
</evidence>
<dbReference type="InterPro" id="IPR020575">
    <property type="entry name" value="Hsp90_N"/>
</dbReference>
<dbReference type="Pfam" id="PF24391">
    <property type="entry name" value="HD-CE"/>
    <property type="match status" value="1"/>
</dbReference>
<comment type="caution">
    <text evidence="2">The sequence shown here is derived from an EMBL/GenBank/DDBJ whole genome shotgun (WGS) entry which is preliminary data.</text>
</comment>
<feature type="domain" description="HD-CE" evidence="1">
    <location>
        <begin position="43"/>
        <end position="291"/>
    </location>
</feature>
<dbReference type="SUPFAM" id="SSF55874">
    <property type="entry name" value="ATPase domain of HSP90 chaperone/DNA topoisomerase II/histidine kinase"/>
    <property type="match status" value="1"/>
</dbReference>
<dbReference type="Gene3D" id="3.30.565.10">
    <property type="entry name" value="Histidine kinase-like ATPase, C-terminal domain"/>
    <property type="match status" value="1"/>
</dbReference>
<dbReference type="SUPFAM" id="SSF109604">
    <property type="entry name" value="HD-domain/PDEase-like"/>
    <property type="match status" value="1"/>
</dbReference>
<dbReference type="InterPro" id="IPR036890">
    <property type="entry name" value="HATPase_C_sf"/>
</dbReference>
<dbReference type="InterPro" id="IPR056471">
    <property type="entry name" value="HD-CE"/>
</dbReference>
<dbReference type="Proteomes" id="UP000722989">
    <property type="component" value="Unassembled WGS sequence"/>
</dbReference>
<proteinExistence type="predicted"/>
<accession>A0ABX0XQX9</accession>
<reference evidence="2 3" key="1">
    <citation type="submission" date="2020-03" db="EMBL/GenBank/DDBJ databases">
        <title>WGS of the type strain of Planosporangium spp.</title>
        <authorList>
            <person name="Thawai C."/>
        </authorList>
    </citation>
    <scope>NUCLEOTIDE SEQUENCE [LARGE SCALE GENOMIC DNA]</scope>
    <source>
        <strain evidence="2 3">TBRC 5610</strain>
    </source>
</reference>
<dbReference type="RefSeq" id="WP_167923184.1">
    <property type="nucleotide sequence ID" value="NZ_JAATVY010000001.1"/>
</dbReference>
<evidence type="ECO:0000259" key="1">
    <source>
        <dbReference type="Pfam" id="PF24391"/>
    </source>
</evidence>
<protein>
    <recommendedName>
        <fullName evidence="1">HD-CE domain-containing protein</fullName>
    </recommendedName>
</protein>
<sequence length="1090" mass="121913">MAARRGSRTLWDVLKGASAANLATVEHLVAHADPLLARVVETFPTYTLHDRRHAENVRVLMEKLLGDQLAKVSQLEAAMLILAAHFHDLGMVYTPAELDAVTAEKEFESFLAAEPEAYVAYRENGDGPTPAVLEWYCRWRHADRVRDMLARVPDDRLRWNGFSLREPLIRLCRSHNLDAAELRGPEFDPISFNDHCDLRFCAVLLRLADILDFDATRSPRSVYDHLGLARRETSHRAVSDDEWLKHLSAGGFHFPDPRRPNYQLGFSAHPDRPAVEHAVRAFLDVVEEELQRCRVLLGFCPQWRELDLPAGVDRANIHGEGYVYGQFRFELDREAVLDLFMGEQLYSNPYAFLRELLQNAIDAVRLCGELHGQPPAGDEPRIDVTYWEDEAGYLWVRFDDSGMGMDEDAVRRFFLKVGRSYYRSPEFRAEVLRAGGRASGFTPISRFGIGVLSCFLVGDAVEVSTLRAGAGGAVGEPVRLSIKRDDEFFVLQKGEMAPDPMPSRFGWEKGYRDRPGTSIAVRVDPGRSVVEAAELVPRLDGYLFAPPVPVFANGDRLSRATTDVLRRPSLDRPVEVCTHGQPEMAADLRYLGPVRLVALPLDLTSASATPLLSGQLVAVVATVPQEPDNDAYSDLLAGWPADVISEVDPEIRALLGRCVRGYWLTFDPFWMATPLKVRVTRDLDRELLDRVRALMPEYVDRADLNRPRGSGSDRPSGSYRPGRDGVVDWRTFLLELLSGLELRPDAYPGYISPCELDGPEVRSFLAAMRQRYNATAWGHNGIALPAPSFQRVGDSPSGVTLSLTGAVGLTDRLRPDLDVARERILALPFALNSALHLAVRRAVLRSPASLPADIVSELMVTELSAAPAVSPSLREMLDDPLVTQGEWRDEAVIATPAGRVSAAALRASAAVGKRWQVSAHRSGPLPSNYLYPMKWQDFGRREYEFSFYELVTRALVQTELDLEVPPDGGTGHAVWFRFRSVERPPLPPGLLRFPPLFFLPYAGPEEVLMWQGYPVNLRHPLAAWLVNHADSLAGELPAVFRQLRELLWRAGPDDEVNAVLERVARVRPDLRPPEAAYLRGGRDENAWWSR</sequence>
<evidence type="ECO:0000313" key="3">
    <source>
        <dbReference type="Proteomes" id="UP000722989"/>
    </source>
</evidence>
<dbReference type="EMBL" id="JAATVY010000001">
    <property type="protein sequence ID" value="NJC68287.1"/>
    <property type="molecule type" value="Genomic_DNA"/>
</dbReference>
<name>A0ABX0XQX9_9ACTN</name>